<protein>
    <submittedName>
        <fullName evidence="1">Unannotated protein</fullName>
    </submittedName>
</protein>
<reference evidence="1" key="1">
    <citation type="submission" date="2020-05" db="EMBL/GenBank/DDBJ databases">
        <authorList>
            <person name="Chiriac C."/>
            <person name="Salcher M."/>
            <person name="Ghai R."/>
            <person name="Kavagutti S V."/>
        </authorList>
    </citation>
    <scope>NUCLEOTIDE SEQUENCE</scope>
</reference>
<organism evidence="1">
    <name type="scientific">freshwater metagenome</name>
    <dbReference type="NCBI Taxonomy" id="449393"/>
    <lineage>
        <taxon>unclassified sequences</taxon>
        <taxon>metagenomes</taxon>
        <taxon>ecological metagenomes</taxon>
    </lineage>
</organism>
<dbReference type="AlphaFoldDB" id="A0A6J6ENK7"/>
<evidence type="ECO:0000313" key="1">
    <source>
        <dbReference type="EMBL" id="CAB4576624.1"/>
    </source>
</evidence>
<sequence length="284" mass="32040">MFTSTVGRVKGEVTRCWLFEAGVTLGAGQMLTEGEHLALFTVGAHKVYTRHTFGHLESGLQRICEPTFNIITTYETVHNDVNCVILVSRQLFIGLKKFTDIPHRAVDARAYETLTRDVGKQCVVFAFASTYNRGENLKACALLQLHDAVNNLLWGLTLEGYSVRWTMLDTNARVQQSQVVINLCDSSHSGARISRCRFLIDGDCGRQPFNHIDIRLIHLSQELTCIRRQALYVTTLPFCINGVKSKRTFTTARQPSKDDELVARKLKTYVLQIVFSSASNNDFF</sequence>
<name>A0A6J6ENK7_9ZZZZ</name>
<gene>
    <name evidence="1" type="ORF">UFOPK1704_00743</name>
</gene>
<accession>A0A6J6ENK7</accession>
<proteinExistence type="predicted"/>
<dbReference type="EMBL" id="CAEZTQ010000142">
    <property type="protein sequence ID" value="CAB4576624.1"/>
    <property type="molecule type" value="Genomic_DNA"/>
</dbReference>